<dbReference type="Pfam" id="PF12804">
    <property type="entry name" value="NTP_transf_3"/>
    <property type="match status" value="1"/>
</dbReference>
<keyword evidence="3 6" id="KW-0808">Transferase</keyword>
<comment type="cofactor">
    <cofactor evidence="1 3">
        <name>pyridoxal 5'-phosphate</name>
        <dbReference type="ChEBI" id="CHEBI:597326"/>
    </cofactor>
</comment>
<dbReference type="Proteomes" id="UP000520291">
    <property type="component" value="Unassembled WGS sequence"/>
</dbReference>
<dbReference type="EMBL" id="JABAGL010000013">
    <property type="protein sequence ID" value="NME86538.1"/>
    <property type="molecule type" value="Genomic_DNA"/>
</dbReference>
<dbReference type="AlphaFoldDB" id="A0A7X9XIL9"/>
<evidence type="ECO:0000313" key="6">
    <source>
        <dbReference type="EMBL" id="NME86538.1"/>
    </source>
</evidence>
<evidence type="ECO:0000256" key="3">
    <source>
        <dbReference type="RuleBase" id="RU000481"/>
    </source>
</evidence>
<dbReference type="GO" id="GO:0008483">
    <property type="term" value="F:transaminase activity"/>
    <property type="evidence" value="ECO:0007669"/>
    <property type="project" value="UniProtKB-KW"/>
</dbReference>
<dbReference type="CDD" id="cd00609">
    <property type="entry name" value="AAT_like"/>
    <property type="match status" value="1"/>
</dbReference>
<name>A0A7X9XIL9_9BACE</name>
<dbReference type="Pfam" id="PF00155">
    <property type="entry name" value="Aminotran_1_2"/>
    <property type="match status" value="1"/>
</dbReference>
<dbReference type="CDD" id="cd02523">
    <property type="entry name" value="PC_cytidylyltransferase"/>
    <property type="match status" value="1"/>
</dbReference>
<organism evidence="6 7">
    <name type="scientific">Bacteroides eggerthii</name>
    <dbReference type="NCBI Taxonomy" id="28111"/>
    <lineage>
        <taxon>Bacteria</taxon>
        <taxon>Pseudomonadati</taxon>
        <taxon>Bacteroidota</taxon>
        <taxon>Bacteroidia</taxon>
        <taxon>Bacteroidales</taxon>
        <taxon>Bacteroidaceae</taxon>
        <taxon>Bacteroides</taxon>
    </lineage>
</organism>
<dbReference type="PANTHER" id="PTHR42885:SF1">
    <property type="entry name" value="THREONINE-PHOSPHATE DECARBOXYLASE"/>
    <property type="match status" value="1"/>
</dbReference>
<dbReference type="InterPro" id="IPR015424">
    <property type="entry name" value="PyrdxlP-dep_Trfase"/>
</dbReference>
<dbReference type="Gene3D" id="3.90.550.10">
    <property type="entry name" value="Spore Coat Polysaccharide Biosynthesis Protein SpsA, Chain A"/>
    <property type="match status" value="1"/>
</dbReference>
<keyword evidence="2" id="KW-0663">Pyridoxal phosphate</keyword>
<evidence type="ECO:0000256" key="2">
    <source>
        <dbReference type="ARBA" id="ARBA00022898"/>
    </source>
</evidence>
<evidence type="ECO:0000256" key="1">
    <source>
        <dbReference type="ARBA" id="ARBA00001933"/>
    </source>
</evidence>
<feature type="domain" description="MobA-like NTP transferase" evidence="5">
    <location>
        <begin position="3"/>
        <end position="135"/>
    </location>
</feature>
<dbReference type="EC" id="2.6.1.-" evidence="3"/>
<reference evidence="6 7" key="1">
    <citation type="submission" date="2020-04" db="EMBL/GenBank/DDBJ databases">
        <authorList>
            <person name="Hitch T.C.A."/>
            <person name="Wylensek D."/>
            <person name="Clavel T."/>
        </authorList>
    </citation>
    <scope>NUCLEOTIDE SEQUENCE [LARGE SCALE GENOMIC DNA]</scope>
    <source>
        <strain evidence="6 7">WCA3-601-WT-5E</strain>
    </source>
</reference>
<dbReference type="SUPFAM" id="SSF53383">
    <property type="entry name" value="PLP-dependent transferases"/>
    <property type="match status" value="1"/>
</dbReference>
<dbReference type="PROSITE" id="PS00105">
    <property type="entry name" value="AA_TRANSFER_CLASS_1"/>
    <property type="match status" value="1"/>
</dbReference>
<accession>A0A7X9XIL9</accession>
<sequence>MQAIILAAGMGRRLGELTQNNTKCMVEVNGVRLIDRTIAQLSKFNIKRLVIVIGYEGRKLIDYIGHRYDDILKIEYVNNPIYDKTNNIYSLALAKQELCEDDTILLESDLIYEDRVLKLLVEHPDPNLALVAKYETWMDGTMVRIDEDRNIVNFVPKEAFRYEDINVYYKTVNIYKFSRDFSKKEYVPFLDAYSKVMGNNEYYEQVLRVLTMLHTTSLKALPIENEKWYEIDDVQDLDIASTLFSEEKVKYEEYHKYYGGFWRFPKLLDYCYLVNPFFPPKKMLDELRANFDTLLTEYPSGMYVNSLLAGKNFGVKQDYIVVGNGAAELIKVVMEKYAKVKVGVIYPTFDEYPNRLCTEQIVAYIPQNNNFSYGTDDLIDFYSDKKISVLLLINPDNPSGNFIPKSDVLRLADWCQKKNIQFIIDESFVDFTYGYEKNSLLRNDILQKYPTMMVMKSISKSYGVPGLRLGVLATSNVNFIANIKKEVSIWNINSFGEFYMQIYGKYEKDYFKACKKFIAEREIFYKELQDISFLRVIPSQANYFLCEVISKYTSAELTQKLIENDVIVSNCGLKKNMNGKNFVRIAIRSREDNTKLVEILRSL</sequence>
<comment type="similarity">
    <text evidence="3">Belongs to the class-I pyridoxal-phosphate-dependent aminotransferase family.</text>
</comment>
<gene>
    <name evidence="6" type="ORF">HF841_11000</name>
</gene>
<evidence type="ECO:0000313" key="7">
    <source>
        <dbReference type="Proteomes" id="UP000520291"/>
    </source>
</evidence>
<dbReference type="InterPro" id="IPR015422">
    <property type="entry name" value="PyrdxlP-dep_Trfase_small"/>
</dbReference>
<dbReference type="Gene3D" id="3.90.1150.10">
    <property type="entry name" value="Aspartate Aminotransferase, domain 1"/>
    <property type="match status" value="1"/>
</dbReference>
<dbReference type="Gene3D" id="3.40.640.10">
    <property type="entry name" value="Type I PLP-dependent aspartate aminotransferase-like (Major domain)"/>
    <property type="match status" value="1"/>
</dbReference>
<dbReference type="InterPro" id="IPR025877">
    <property type="entry name" value="MobA-like_NTP_Trfase"/>
</dbReference>
<protein>
    <recommendedName>
        <fullName evidence="3">Aminotransferase</fullName>
        <ecNumber evidence="3">2.6.1.-</ecNumber>
    </recommendedName>
</protein>
<feature type="domain" description="Aminotransferase class I/classII large" evidence="4">
    <location>
        <begin position="316"/>
        <end position="599"/>
    </location>
</feature>
<comment type="caution">
    <text evidence="6">The sequence shown here is derived from an EMBL/GenBank/DDBJ whole genome shotgun (WGS) entry which is preliminary data.</text>
</comment>
<dbReference type="PANTHER" id="PTHR42885">
    <property type="entry name" value="HISTIDINOL-PHOSPHATE AMINOTRANSFERASE-RELATED"/>
    <property type="match status" value="1"/>
</dbReference>
<dbReference type="SUPFAM" id="SSF53448">
    <property type="entry name" value="Nucleotide-diphospho-sugar transferases"/>
    <property type="match status" value="1"/>
</dbReference>
<dbReference type="RefSeq" id="WP_168947763.1">
    <property type="nucleotide sequence ID" value="NZ_JABAGL010000013.1"/>
</dbReference>
<keyword evidence="3 6" id="KW-0032">Aminotransferase</keyword>
<dbReference type="InterPro" id="IPR015421">
    <property type="entry name" value="PyrdxlP-dep_Trfase_major"/>
</dbReference>
<dbReference type="GO" id="GO:0016779">
    <property type="term" value="F:nucleotidyltransferase activity"/>
    <property type="evidence" value="ECO:0007669"/>
    <property type="project" value="UniProtKB-ARBA"/>
</dbReference>
<proteinExistence type="inferred from homology"/>
<dbReference type="InterPro" id="IPR029044">
    <property type="entry name" value="Nucleotide-diphossugar_trans"/>
</dbReference>
<dbReference type="InterPro" id="IPR004838">
    <property type="entry name" value="NHTrfase_class1_PyrdxlP-BS"/>
</dbReference>
<dbReference type="InterPro" id="IPR004839">
    <property type="entry name" value="Aminotransferase_I/II_large"/>
</dbReference>
<evidence type="ECO:0000259" key="5">
    <source>
        <dbReference type="Pfam" id="PF12804"/>
    </source>
</evidence>
<dbReference type="GO" id="GO:0030170">
    <property type="term" value="F:pyridoxal phosphate binding"/>
    <property type="evidence" value="ECO:0007669"/>
    <property type="project" value="InterPro"/>
</dbReference>
<evidence type="ECO:0000259" key="4">
    <source>
        <dbReference type="Pfam" id="PF00155"/>
    </source>
</evidence>